<dbReference type="EMBL" id="JACBAF010001861">
    <property type="protein sequence ID" value="KAF7172426.1"/>
    <property type="molecule type" value="Genomic_DNA"/>
</dbReference>
<protein>
    <submittedName>
        <fullName evidence="2">Uncharacterized protein</fullName>
    </submittedName>
</protein>
<name>A0A8H6QEQ9_9EURO</name>
<reference evidence="2" key="1">
    <citation type="submission" date="2020-06" db="EMBL/GenBank/DDBJ databases">
        <title>Draft genome sequences of strains closely related to Aspergillus parafelis and Aspergillus hiratsukae.</title>
        <authorList>
            <person name="Dos Santos R.A.C."/>
            <person name="Rivero-Menendez O."/>
            <person name="Steenwyk J.L."/>
            <person name="Mead M.E."/>
            <person name="Goldman G.H."/>
            <person name="Alastruey-Izquierdo A."/>
            <person name="Rokas A."/>
        </authorList>
    </citation>
    <scope>NUCLEOTIDE SEQUENCE</scope>
    <source>
        <strain evidence="2">CNM-CM6106</strain>
    </source>
</reference>
<gene>
    <name evidence="2" type="ORF">CNMCM6106_006646</name>
</gene>
<evidence type="ECO:0000313" key="3">
    <source>
        <dbReference type="Proteomes" id="UP000662466"/>
    </source>
</evidence>
<sequence>MALPGLPVQEGLQCKQCRYITCSKAWMQQHLQSHRPARQARGRPRKTAERITGPQAEDQTLWGKVHCQRFFVSGPQSRFFQVAPLLEPAVDRINCIRAQVYEQIRQCEQAEERSSQVITTLRDYSEANPWLDKTRWRDYTQGYTFTELAALAYMPDPVQEPVLQLWTESLDAVVNQAIRFIKIRQLLVIQRAVLAVEEGTLDKPSSILNEMRQRFLVHGCATPVGWALRLRTYGKKIKIHQTPVLPGHVDWSDDGNTLSYRGQNLHMVDFQRFTPKLGWVPKGPWRVPS</sequence>
<dbReference type="AlphaFoldDB" id="A0A8H6QEQ9"/>
<dbReference type="InterPro" id="IPR022698">
    <property type="entry name" value="OrsD"/>
</dbReference>
<evidence type="ECO:0000256" key="1">
    <source>
        <dbReference type="SAM" id="MobiDB-lite"/>
    </source>
</evidence>
<dbReference type="Pfam" id="PF12013">
    <property type="entry name" value="OrsD"/>
    <property type="match status" value="1"/>
</dbReference>
<organism evidence="2 3">
    <name type="scientific">Aspergillus hiratsukae</name>
    <dbReference type="NCBI Taxonomy" id="1194566"/>
    <lineage>
        <taxon>Eukaryota</taxon>
        <taxon>Fungi</taxon>
        <taxon>Dikarya</taxon>
        <taxon>Ascomycota</taxon>
        <taxon>Pezizomycotina</taxon>
        <taxon>Eurotiomycetes</taxon>
        <taxon>Eurotiomycetidae</taxon>
        <taxon>Eurotiales</taxon>
        <taxon>Aspergillaceae</taxon>
        <taxon>Aspergillus</taxon>
        <taxon>Aspergillus subgen. Fumigati</taxon>
    </lineage>
</organism>
<accession>A0A8H6QEQ9</accession>
<feature type="compositionally biased region" description="Basic residues" evidence="1">
    <location>
        <begin position="33"/>
        <end position="45"/>
    </location>
</feature>
<dbReference type="Proteomes" id="UP000662466">
    <property type="component" value="Unassembled WGS sequence"/>
</dbReference>
<proteinExistence type="predicted"/>
<feature type="region of interest" description="Disordered" evidence="1">
    <location>
        <begin position="33"/>
        <end position="55"/>
    </location>
</feature>
<comment type="caution">
    <text evidence="2">The sequence shown here is derived from an EMBL/GenBank/DDBJ whole genome shotgun (WGS) entry which is preliminary data.</text>
</comment>
<evidence type="ECO:0000313" key="2">
    <source>
        <dbReference type="EMBL" id="KAF7172426.1"/>
    </source>
</evidence>